<evidence type="ECO:0000256" key="2">
    <source>
        <dbReference type="ARBA" id="ARBA00022857"/>
    </source>
</evidence>
<evidence type="ECO:0000256" key="1">
    <source>
        <dbReference type="ARBA" id="ARBA00006484"/>
    </source>
</evidence>
<keyword evidence="3" id="KW-0560">Oxidoreductase</keyword>
<comment type="similarity">
    <text evidence="1">Belongs to the short-chain dehydrogenases/reductases (SDR) family.</text>
</comment>
<name>A0A9W9L156_9EURO</name>
<feature type="domain" description="Xylanolytic transcriptional activator regulatory" evidence="6">
    <location>
        <begin position="482"/>
        <end position="678"/>
    </location>
</feature>
<dbReference type="FunFam" id="3.40.50.720:FF:000084">
    <property type="entry name" value="Short-chain dehydrogenase reductase"/>
    <property type="match status" value="1"/>
</dbReference>
<dbReference type="CDD" id="cd12148">
    <property type="entry name" value="fungal_TF_MHR"/>
    <property type="match status" value="1"/>
</dbReference>
<comment type="caution">
    <text evidence="7">The sequence shown here is derived from an EMBL/GenBank/DDBJ whole genome shotgun (WGS) entry which is preliminary data.</text>
</comment>
<organism evidence="7 8">
    <name type="scientific">Penicillium bovifimosum</name>
    <dbReference type="NCBI Taxonomy" id="126998"/>
    <lineage>
        <taxon>Eukaryota</taxon>
        <taxon>Fungi</taxon>
        <taxon>Dikarya</taxon>
        <taxon>Ascomycota</taxon>
        <taxon>Pezizomycotina</taxon>
        <taxon>Eurotiomycetes</taxon>
        <taxon>Eurotiomycetidae</taxon>
        <taxon>Eurotiales</taxon>
        <taxon>Aspergillaceae</taxon>
        <taxon>Penicillium</taxon>
    </lineage>
</organism>
<dbReference type="EMBL" id="JAPQKL010000005">
    <property type="protein sequence ID" value="KAJ5130806.1"/>
    <property type="molecule type" value="Genomic_DNA"/>
</dbReference>
<dbReference type="RefSeq" id="XP_056521185.1">
    <property type="nucleotide sequence ID" value="XM_056667589.1"/>
</dbReference>
<dbReference type="GeneID" id="81406759"/>
<reference evidence="7" key="2">
    <citation type="journal article" date="2023" name="IMA Fungus">
        <title>Comparative genomic study of the Penicillium genus elucidates a diverse pangenome and 15 lateral gene transfer events.</title>
        <authorList>
            <person name="Petersen C."/>
            <person name="Sorensen T."/>
            <person name="Nielsen M.R."/>
            <person name="Sondergaard T.E."/>
            <person name="Sorensen J.L."/>
            <person name="Fitzpatrick D.A."/>
            <person name="Frisvad J.C."/>
            <person name="Nielsen K.L."/>
        </authorList>
    </citation>
    <scope>NUCLEOTIDE SEQUENCE</scope>
    <source>
        <strain evidence="7">IBT 22155</strain>
    </source>
</reference>
<evidence type="ECO:0000259" key="6">
    <source>
        <dbReference type="Pfam" id="PF04082"/>
    </source>
</evidence>
<evidence type="ECO:0000256" key="3">
    <source>
        <dbReference type="ARBA" id="ARBA00023002"/>
    </source>
</evidence>
<protein>
    <submittedName>
        <fullName evidence="7">Short-chain dehydrogenase/reductase SDR</fullName>
    </submittedName>
</protein>
<keyword evidence="4" id="KW-0539">Nucleus</keyword>
<feature type="region of interest" description="Disordered" evidence="5">
    <location>
        <begin position="330"/>
        <end position="359"/>
    </location>
</feature>
<keyword evidence="8" id="KW-1185">Reference proteome</keyword>
<dbReference type="InterPro" id="IPR002347">
    <property type="entry name" value="SDR_fam"/>
</dbReference>
<dbReference type="OrthoDB" id="3163292at2759"/>
<dbReference type="PRINTS" id="PR00080">
    <property type="entry name" value="SDRFAMILY"/>
</dbReference>
<sequence>MPLRAKINTPRVVIVTGGADGFGAAIVDRFSREGCKVIILDRDQVKGESKQRADSNIHFLLGDVTQPDSWQKALELAQTTYGRIDVVVNNAGITHDQAPIHTKSLQEYEKTFNVNVKPIFISAQIFAPVMIKQGHGIFINITSTGCTRPRPGFAIYNASKAAVEVATKTMALEYAPAVRFNCISPAVGNTTMLQASIGNGEESRQRLRQVEDSLPMKRLCQPLDIANAAWFLGSEQKPRPLGRKRGATGRYHGIDKAYRKLQSELKKVKASHGNENSDDLINLVPGEEPMQQLLGPSHPAEPHESTQSPLGIDNGESSALLFDSGVATLPDEHPGDFVSPGFHNDEISHSNQEPISNPLGLLADASDAAQALELHPTSSGPSPMSNVGSSMTHHSANPADGAGFGRQLLHRPGYVSLGLQLGRDTLEAGIDAILAPPENFSHYSNYFKSPPQVPQRDVGPDVDPVDLGLVTMEEAYRLFPIYYARLHPVNGILDPMLHTPDFVRSRSALLFTWIIALTAQFDHDSASIAKRLRLHGEKLSRHVHTCGYKSVEIVQGYYISLLSATPAKTLEEERSWLYTTYALGVAADLGLDQDSRAKDANPLSLLSACHVEAHDMHGAGYFSEDTQFQQRLARNRERTWLRILLWERANSASCGRIRTFPETDLTQSIDSWWRLPLADPTDKHTCAFITLRRGLASLQSELRQQAHLTHQNPHWVRELVDMALRPWCDLWLSQSVPESMTSPSEKLSNIFLHYVYLHGRLWTLSFALHSSINRGRDLDAIRADCFEAAVHCCELAVRDLQTIGEPLYCMLAPTWAMISYAGVLALKLFPALFGSRAGNDIELLALLSQVAMQLQRAGTTPSHRTGIAALLGQHLMMILRARTVGLKDSPHPGQTNSDPPYYQGHYDGARPFEHDQSVHALPSEALVSSDYDPFLMTASMSTQGDLTGEGFAEFFRETFGLGFGGVF</sequence>
<dbReference type="PRINTS" id="PR00081">
    <property type="entry name" value="GDHRDH"/>
</dbReference>
<dbReference type="PANTHER" id="PTHR43639">
    <property type="entry name" value="OXIDOREDUCTASE, SHORT-CHAIN DEHYDROGENASE/REDUCTASE FAMILY (AFU_ORTHOLOGUE AFUA_5G02870)"/>
    <property type="match status" value="1"/>
</dbReference>
<dbReference type="Pfam" id="PF00106">
    <property type="entry name" value="adh_short"/>
    <property type="match status" value="1"/>
</dbReference>
<feature type="region of interest" description="Disordered" evidence="5">
    <location>
        <begin position="289"/>
        <end position="317"/>
    </location>
</feature>
<dbReference type="InterPro" id="IPR036291">
    <property type="entry name" value="NAD(P)-bd_dom_sf"/>
</dbReference>
<dbReference type="PANTHER" id="PTHR43639:SF1">
    <property type="entry name" value="SHORT-CHAIN DEHYDROGENASE_REDUCTASE FAMILY PROTEIN"/>
    <property type="match status" value="1"/>
</dbReference>
<feature type="region of interest" description="Disordered" evidence="5">
    <location>
        <begin position="374"/>
        <end position="394"/>
    </location>
</feature>
<reference evidence="7" key="1">
    <citation type="submission" date="2022-11" db="EMBL/GenBank/DDBJ databases">
        <authorList>
            <person name="Petersen C."/>
        </authorList>
    </citation>
    <scope>NUCLEOTIDE SEQUENCE</scope>
    <source>
        <strain evidence="7">IBT 22155</strain>
    </source>
</reference>
<dbReference type="Gene3D" id="3.40.50.720">
    <property type="entry name" value="NAD(P)-binding Rossmann-like Domain"/>
    <property type="match status" value="1"/>
</dbReference>
<dbReference type="InterPro" id="IPR007219">
    <property type="entry name" value="XnlR_reg_dom"/>
</dbReference>
<dbReference type="GO" id="GO:0016491">
    <property type="term" value="F:oxidoreductase activity"/>
    <property type="evidence" value="ECO:0007669"/>
    <property type="project" value="UniProtKB-KW"/>
</dbReference>
<dbReference type="SUPFAM" id="SSF51735">
    <property type="entry name" value="NAD(P)-binding Rossmann-fold domains"/>
    <property type="match status" value="1"/>
</dbReference>
<evidence type="ECO:0000313" key="8">
    <source>
        <dbReference type="Proteomes" id="UP001149079"/>
    </source>
</evidence>
<gene>
    <name evidence="7" type="ORF">N7515_006845</name>
</gene>
<feature type="compositionally biased region" description="Polar residues" evidence="5">
    <location>
        <begin position="376"/>
        <end position="394"/>
    </location>
</feature>
<proteinExistence type="inferred from homology"/>
<dbReference type="Pfam" id="PF04082">
    <property type="entry name" value="Fungal_trans"/>
    <property type="match status" value="1"/>
</dbReference>
<evidence type="ECO:0000313" key="7">
    <source>
        <dbReference type="EMBL" id="KAJ5130806.1"/>
    </source>
</evidence>
<dbReference type="NCBIfam" id="NF005559">
    <property type="entry name" value="PRK07231.1"/>
    <property type="match status" value="1"/>
</dbReference>
<dbReference type="AlphaFoldDB" id="A0A9W9L156"/>
<dbReference type="Proteomes" id="UP001149079">
    <property type="component" value="Unassembled WGS sequence"/>
</dbReference>
<accession>A0A9W9L156</accession>
<keyword evidence="2" id="KW-0521">NADP</keyword>
<evidence type="ECO:0000256" key="4">
    <source>
        <dbReference type="ARBA" id="ARBA00023242"/>
    </source>
</evidence>
<evidence type="ECO:0000256" key="5">
    <source>
        <dbReference type="SAM" id="MobiDB-lite"/>
    </source>
</evidence>